<evidence type="ECO:0000259" key="6">
    <source>
        <dbReference type="PROSITE" id="PS51387"/>
    </source>
</evidence>
<keyword evidence="3" id="KW-0285">Flavoprotein</keyword>
<gene>
    <name evidence="7" type="ORF">KEU06_12120</name>
</gene>
<dbReference type="InterPro" id="IPR016171">
    <property type="entry name" value="Vanillyl_alc_oxidase_C-sub2"/>
</dbReference>
<keyword evidence="8" id="KW-1185">Reference proteome</keyword>
<comment type="cofactor">
    <cofactor evidence="1">
        <name>FAD</name>
        <dbReference type="ChEBI" id="CHEBI:57692"/>
    </cofactor>
</comment>
<evidence type="ECO:0000256" key="3">
    <source>
        <dbReference type="ARBA" id="ARBA00022630"/>
    </source>
</evidence>
<dbReference type="InterPro" id="IPR036318">
    <property type="entry name" value="FAD-bd_PCMH-like_sf"/>
</dbReference>
<dbReference type="InterPro" id="IPR006094">
    <property type="entry name" value="Oxid_FAD_bind_N"/>
</dbReference>
<dbReference type="InterPro" id="IPR016169">
    <property type="entry name" value="FAD-bd_PCMH_sub2"/>
</dbReference>
<dbReference type="PANTHER" id="PTHR43716:SF1">
    <property type="entry name" value="D-2-HYDROXYGLUTARATE DEHYDROGENASE, MITOCHONDRIAL"/>
    <property type="match status" value="1"/>
</dbReference>
<dbReference type="EMBL" id="JAGWCR010000005">
    <property type="protein sequence ID" value="MBS3649358.1"/>
    <property type="molecule type" value="Genomic_DNA"/>
</dbReference>
<evidence type="ECO:0000256" key="5">
    <source>
        <dbReference type="ARBA" id="ARBA00023002"/>
    </source>
</evidence>
<proteinExistence type="inferred from homology"/>
<organism evidence="7 8">
    <name type="scientific">Pseudaminobacter soli</name>
    <name type="common">ex Zhang et al. 2022</name>
    <dbReference type="NCBI Taxonomy" id="2831468"/>
    <lineage>
        <taxon>Bacteria</taxon>
        <taxon>Pseudomonadati</taxon>
        <taxon>Pseudomonadota</taxon>
        <taxon>Alphaproteobacteria</taxon>
        <taxon>Hyphomicrobiales</taxon>
        <taxon>Phyllobacteriaceae</taxon>
        <taxon>Pseudaminobacter</taxon>
    </lineage>
</organism>
<evidence type="ECO:0000313" key="7">
    <source>
        <dbReference type="EMBL" id="MBS3649358.1"/>
    </source>
</evidence>
<dbReference type="InterPro" id="IPR004113">
    <property type="entry name" value="FAD-bd_oxidored_4_C"/>
</dbReference>
<dbReference type="RefSeq" id="WP_188254910.1">
    <property type="nucleotide sequence ID" value="NZ_JABVCF010000005.1"/>
</dbReference>
<dbReference type="Pfam" id="PF02913">
    <property type="entry name" value="FAD-oxidase_C"/>
    <property type="match status" value="1"/>
</dbReference>
<dbReference type="InterPro" id="IPR051264">
    <property type="entry name" value="FAD-oxidored/transferase_4"/>
</dbReference>
<evidence type="ECO:0000256" key="2">
    <source>
        <dbReference type="ARBA" id="ARBA00008000"/>
    </source>
</evidence>
<dbReference type="Gene3D" id="3.30.465.10">
    <property type="match status" value="1"/>
</dbReference>
<comment type="caution">
    <text evidence="7">The sequence shown here is derived from an EMBL/GenBank/DDBJ whole genome shotgun (WGS) entry which is preliminary data.</text>
</comment>
<dbReference type="GO" id="GO:0022904">
    <property type="term" value="P:respiratory electron transport chain"/>
    <property type="evidence" value="ECO:0007669"/>
    <property type="project" value="TreeGrafter"/>
</dbReference>
<reference evidence="7" key="1">
    <citation type="submission" date="2021-04" db="EMBL/GenBank/DDBJ databases">
        <title>Pseudaminobacter soli sp. nov., isolated from paddy soil contaminated by heavy metals.</title>
        <authorList>
            <person name="Zhang K."/>
        </authorList>
    </citation>
    <scope>NUCLEOTIDE SEQUENCE</scope>
    <source>
        <strain evidence="7">19-2017</strain>
    </source>
</reference>
<dbReference type="SUPFAM" id="SSF56176">
    <property type="entry name" value="FAD-binding/transporter-associated domain-like"/>
    <property type="match status" value="1"/>
</dbReference>
<dbReference type="Proteomes" id="UP000680348">
    <property type="component" value="Unassembled WGS sequence"/>
</dbReference>
<dbReference type="Gene3D" id="3.30.43.10">
    <property type="entry name" value="Uridine Diphospho-n-acetylenolpyruvylglucosamine Reductase, domain 2"/>
    <property type="match status" value="1"/>
</dbReference>
<dbReference type="Pfam" id="PF01565">
    <property type="entry name" value="FAD_binding_4"/>
    <property type="match status" value="1"/>
</dbReference>
<dbReference type="InterPro" id="IPR016167">
    <property type="entry name" value="FAD-bd_PCMH_sub1"/>
</dbReference>
<comment type="similarity">
    <text evidence="2">Belongs to the FAD-binding oxidoreductase/transferase type 4 family.</text>
</comment>
<evidence type="ECO:0000313" key="8">
    <source>
        <dbReference type="Proteomes" id="UP000680348"/>
    </source>
</evidence>
<dbReference type="InterPro" id="IPR016164">
    <property type="entry name" value="FAD-linked_Oxase-like_C"/>
</dbReference>
<keyword evidence="4" id="KW-0274">FAD</keyword>
<feature type="domain" description="FAD-binding PCMH-type" evidence="6">
    <location>
        <begin position="31"/>
        <end position="211"/>
    </location>
</feature>
<sequence length="470" mass="50330">MVLEEIAGLIGGAHVLSRDELAGRPRDFWTKEPTRARALVRPGNVAEVSRVLALCNARGQKVIPEGGRTNLVQGTQAAGDEILLSLERLNGIADPDARSATVMAEAGATIQRIQERAEVAGLRFGLDFGARGSASLGGALAMNAGGLQALRYGTARSQVAGLEAVLSDGTVVSHLTPFTKDNTGYDLKQFFIGSEGTLGVITRAVLHLHPLPAGADTALLAFDDFGAAAALLGALRAQLAGTLSSFEIMWGEFFDFNTGEQGVGTAPLARGHAYYVICEAEGFDPSFDRQRFETLIASAFERGGARDAVVAQSERERREIWNIRENFDAEIRLFGTLVDYDLSLPIDAMESFAEAVRRELQAKAPQNRGLHIMGHLGDGNLHLTTGVPDPEMKPLIDELVYGLIAAHGGAISAEHGIGITKKRFLRHSRSPEELALMRRLKTTLDPANILNPGKVIDVTGPVTLEGRVAQ</sequence>
<evidence type="ECO:0000256" key="4">
    <source>
        <dbReference type="ARBA" id="ARBA00022827"/>
    </source>
</evidence>
<dbReference type="GO" id="GO:0071949">
    <property type="term" value="F:FAD binding"/>
    <property type="evidence" value="ECO:0007669"/>
    <property type="project" value="InterPro"/>
</dbReference>
<dbReference type="Gene3D" id="1.10.45.10">
    <property type="entry name" value="Vanillyl-alcohol Oxidase, Chain A, domain 4"/>
    <property type="match status" value="1"/>
</dbReference>
<dbReference type="PROSITE" id="PS51387">
    <property type="entry name" value="FAD_PCMH"/>
    <property type="match status" value="1"/>
</dbReference>
<dbReference type="AlphaFoldDB" id="A0A942E1B3"/>
<dbReference type="Gene3D" id="3.30.70.2190">
    <property type="match status" value="1"/>
</dbReference>
<evidence type="ECO:0000256" key="1">
    <source>
        <dbReference type="ARBA" id="ARBA00001974"/>
    </source>
</evidence>
<protein>
    <submittedName>
        <fullName evidence="7">FAD-binding oxidoreductase</fullName>
    </submittedName>
</protein>
<dbReference type="Gene3D" id="3.30.70.2740">
    <property type="match status" value="1"/>
</dbReference>
<keyword evidence="5" id="KW-0560">Oxidoreductase</keyword>
<dbReference type="FunFam" id="1.10.45.10:FF:000001">
    <property type="entry name" value="D-lactate dehydrogenase mitochondrial"/>
    <property type="match status" value="1"/>
</dbReference>
<dbReference type="SUPFAM" id="SSF55103">
    <property type="entry name" value="FAD-linked oxidases, C-terminal domain"/>
    <property type="match status" value="1"/>
</dbReference>
<dbReference type="PANTHER" id="PTHR43716">
    <property type="entry name" value="D-2-HYDROXYGLUTARATE DEHYDROGENASE, MITOCHONDRIAL"/>
    <property type="match status" value="1"/>
</dbReference>
<dbReference type="GO" id="GO:0016491">
    <property type="term" value="F:oxidoreductase activity"/>
    <property type="evidence" value="ECO:0007669"/>
    <property type="project" value="UniProtKB-KW"/>
</dbReference>
<dbReference type="InterPro" id="IPR016166">
    <property type="entry name" value="FAD-bd_PCMH"/>
</dbReference>
<accession>A0A942E1B3</accession>
<name>A0A942E1B3_9HYPH</name>